<protein>
    <recommendedName>
        <fullName evidence="4">Secretion system C-terminal sorting domain-containing protein</fullName>
    </recommendedName>
</protein>
<evidence type="ECO:0000256" key="1">
    <source>
        <dbReference type="ARBA" id="ARBA00022729"/>
    </source>
</evidence>
<comment type="caution">
    <text evidence="5">The sequence shown here is derived from an EMBL/GenBank/DDBJ whole genome shotgun (WGS) entry which is preliminary data.</text>
</comment>
<dbReference type="Proteomes" id="UP001501758">
    <property type="component" value="Unassembled WGS sequence"/>
</dbReference>
<keyword evidence="1 3" id="KW-0732">Signal</keyword>
<dbReference type="Gene3D" id="2.130.10.10">
    <property type="entry name" value="YVTN repeat-like/Quinoprotein amine dehydrogenase"/>
    <property type="match status" value="1"/>
</dbReference>
<feature type="domain" description="Secretion system C-terminal sorting" evidence="4">
    <location>
        <begin position="930"/>
        <end position="996"/>
    </location>
</feature>
<gene>
    <name evidence="5" type="ORF">GCM10009430_32010</name>
</gene>
<evidence type="ECO:0000259" key="4">
    <source>
        <dbReference type="Pfam" id="PF18962"/>
    </source>
</evidence>
<dbReference type="SUPFAM" id="SSF110296">
    <property type="entry name" value="Oligoxyloglucan reducing end-specific cellobiohydrolase"/>
    <property type="match status" value="1"/>
</dbReference>
<dbReference type="InterPro" id="IPR015943">
    <property type="entry name" value="WD40/YVTN_repeat-like_dom_sf"/>
</dbReference>
<keyword evidence="6" id="KW-1185">Reference proteome</keyword>
<dbReference type="EMBL" id="BAAAGE010000003">
    <property type="protein sequence ID" value="GAA0725798.1"/>
    <property type="molecule type" value="Genomic_DNA"/>
</dbReference>
<evidence type="ECO:0000313" key="5">
    <source>
        <dbReference type="EMBL" id="GAA0725798.1"/>
    </source>
</evidence>
<proteinExistence type="predicted"/>
<feature type="signal peptide" evidence="3">
    <location>
        <begin position="1"/>
        <end position="22"/>
    </location>
</feature>
<feature type="chain" id="PRO_5045908542" description="Secretion system C-terminal sorting domain-containing protein" evidence="3">
    <location>
        <begin position="23"/>
        <end position="998"/>
    </location>
</feature>
<feature type="compositionally biased region" description="Polar residues" evidence="2">
    <location>
        <begin position="587"/>
        <end position="600"/>
    </location>
</feature>
<dbReference type="Pfam" id="PF18962">
    <property type="entry name" value="Por_Secre_tail"/>
    <property type="match status" value="1"/>
</dbReference>
<sequence length="998" mass="113801">MKMNNKFLLLKLLLTITISIHAQWNQISNGGGGAFQDIHFDQNNPNKLWLCSDVDGIYQTNINDINWEYKGETLKHAFSFKVKTSRGIKRVFHGGIYGAHYSDDDGGNWSFIEETRGRPIGTIALSSQGGLRNRIIVLAESWNNKDSQVKGPNINPVKPVYSPVGRRSIFISTNGGESFEEVQYEDQEGYKQVYSAYIADNGNIYLGAASGVYVGKRQRNGEYNFSRIKNPNQALPRVGNGVNSQSKSEGGCTGLSLSQDGKRIFASYQTESKKRLNRDGSLTQDKFPTWNVFTIKTRDINNNNPRWQKISIDMENNTQFPVAEFAPWGEPVVSPHTNQKKSYKIMCGVSYDTFGGLQRQGLWEATINVRNDNIVGQTRWNKIIDRNFNQSYGPNSNGRNFSFNIGWEDRGLVVRGYEYAPKTSLRSRKLIALTGGQNLFLGNASIADFPYSSNSWKNIYTIQNTNDDYNHTYSNVGVTNTVVQDIDQHKNYMIQLGPDHGPMHSFDSGRSWTIEGFPKIRKGKITNSTGGAVLDIKGDTYVVLDARFGFGAPPKDKGILFAYRHRGREINELSQEDKWVKIGGGTSRSSLPNENPNFNGYNDLPQRRLREIVQSPHNSKRVFLSLAGEKRFRNNKGYDGALNGGIYMTEDFQKLYDGNSSFKWKKISPDSNFYDQEDFTRLAVDPTNEKFIWTMASRSRSLVRGERMNNGNYIFEQWNPSKFITDPKNDRNRIPNPNIGYKMSDFTSFVGTDGKTWGVIARVEQKRGSDGLSFSDKKVTQLYLNRDLKRYWNDVDRWEKLDLSVETVLEDLRPASYLDNQELYQFQGLVANKKHIIVALSIFNKRRGLGFFKLDIDSNGNFSKWEDWTGFNEKSMYLSRVEEAKIETLNNESYYICATRGAGSWSKKILDTKKGSKKEKSIKEETKNTVFPNPFINSLRIKSDYVGQRAKLIELSGRIVREFVFKDNLTNIETKELKNGVYILKFENGESIKLIKKQ</sequence>
<evidence type="ECO:0000313" key="6">
    <source>
        <dbReference type="Proteomes" id="UP001501758"/>
    </source>
</evidence>
<accession>A0ABN1J1D4</accession>
<evidence type="ECO:0000256" key="3">
    <source>
        <dbReference type="SAM" id="SignalP"/>
    </source>
</evidence>
<reference evidence="5 6" key="1">
    <citation type="journal article" date="2019" name="Int. J. Syst. Evol. Microbiol.">
        <title>The Global Catalogue of Microorganisms (GCM) 10K type strain sequencing project: providing services to taxonomists for standard genome sequencing and annotation.</title>
        <authorList>
            <consortium name="The Broad Institute Genomics Platform"/>
            <consortium name="The Broad Institute Genome Sequencing Center for Infectious Disease"/>
            <person name="Wu L."/>
            <person name="Ma J."/>
        </authorList>
    </citation>
    <scope>NUCLEOTIDE SEQUENCE [LARGE SCALE GENOMIC DNA]</scope>
    <source>
        <strain evidence="5 6">JCM 15974</strain>
    </source>
</reference>
<dbReference type="NCBIfam" id="TIGR04183">
    <property type="entry name" value="Por_Secre_tail"/>
    <property type="match status" value="1"/>
</dbReference>
<feature type="region of interest" description="Disordered" evidence="2">
    <location>
        <begin position="584"/>
        <end position="603"/>
    </location>
</feature>
<name>A0ABN1J1D4_9FLAO</name>
<organism evidence="5 6">
    <name type="scientific">Aquimarina litoralis</name>
    <dbReference type="NCBI Taxonomy" id="584605"/>
    <lineage>
        <taxon>Bacteria</taxon>
        <taxon>Pseudomonadati</taxon>
        <taxon>Bacteroidota</taxon>
        <taxon>Flavobacteriia</taxon>
        <taxon>Flavobacteriales</taxon>
        <taxon>Flavobacteriaceae</taxon>
        <taxon>Aquimarina</taxon>
    </lineage>
</organism>
<dbReference type="InterPro" id="IPR026444">
    <property type="entry name" value="Secre_tail"/>
</dbReference>
<evidence type="ECO:0000256" key="2">
    <source>
        <dbReference type="SAM" id="MobiDB-lite"/>
    </source>
</evidence>